<protein>
    <recommendedName>
        <fullName evidence="3">Tetratricopeptide repeat protein</fullName>
    </recommendedName>
</protein>
<dbReference type="InterPro" id="IPR046880">
    <property type="entry name" value="TPR-S"/>
</dbReference>
<comment type="caution">
    <text evidence="1">The sequence shown here is derived from an EMBL/GenBank/DDBJ whole genome shotgun (WGS) entry which is preliminary data.</text>
</comment>
<reference evidence="1 2" key="1">
    <citation type="submission" date="2022-04" db="EMBL/GenBank/DDBJ databases">
        <title>Identification of a novel bacterium isolated from mangrove sediments.</title>
        <authorList>
            <person name="Pan X."/>
        </authorList>
    </citation>
    <scope>NUCLEOTIDE SEQUENCE [LARGE SCALE GENOMIC DNA]</scope>
    <source>
        <strain evidence="1 2">B2638</strain>
    </source>
</reference>
<evidence type="ECO:0000313" key="1">
    <source>
        <dbReference type="EMBL" id="MCJ2188036.1"/>
    </source>
</evidence>
<accession>A0ABT0BSM1</accession>
<dbReference type="RefSeq" id="WP_243922295.1">
    <property type="nucleotide sequence ID" value="NZ_JALHLG010000023.1"/>
</dbReference>
<dbReference type="Proteomes" id="UP001202281">
    <property type="component" value="Unassembled WGS sequence"/>
</dbReference>
<sequence>MNDKAHILQLARAGALELAWAVLESSGLAAEDGDPGALTLRARLVKDRAVRAHGEERIRLFDVSAELYDRAAQIRRASYPLINAAALALFSGRASQAQARAQDVLDLLESNPDEPETPYWLGATRAEALLLLGRVAQAREALCAAVARAPRAWEDHAATLGQFLLICGELGIATEWLDRIRPPRSISYSGIMAVPQEDRDAQDAVANWLMRENVGFGFGALAAGADIWIAEALIQREAELHVVLPCGIDTFRTCSVTAVDRTWDSRFQRLLELASSVTELLPVSGLTLADVALAEDVAAGFATDNARRLRSHAGKLHVGSGCEDGTGDGDVSRVAVARMTDAGGMALPIGPDRLYCLVRAMSGQRERLTAAAAPATLEHCRATGGRAGIAVSLGDEAASMARAAALARTAQPGQILATRDAAFALLALMPRTRIEAMGDLRTEDARFACYAVF</sequence>
<gene>
    <name evidence="1" type="ORF">MTR66_14570</name>
</gene>
<dbReference type="EMBL" id="JALHLG010000023">
    <property type="protein sequence ID" value="MCJ2188036.1"/>
    <property type="molecule type" value="Genomic_DNA"/>
</dbReference>
<dbReference type="SUPFAM" id="SSF48452">
    <property type="entry name" value="TPR-like"/>
    <property type="match status" value="1"/>
</dbReference>
<name>A0ABT0BSM1_9SPHN</name>
<organism evidence="1 2">
    <name type="scientific">Novosphingobium beihaiensis</name>
    <dbReference type="NCBI Taxonomy" id="2930389"/>
    <lineage>
        <taxon>Bacteria</taxon>
        <taxon>Pseudomonadati</taxon>
        <taxon>Pseudomonadota</taxon>
        <taxon>Alphaproteobacteria</taxon>
        <taxon>Sphingomonadales</taxon>
        <taxon>Sphingomonadaceae</taxon>
        <taxon>Novosphingobium</taxon>
    </lineage>
</organism>
<keyword evidence="2" id="KW-1185">Reference proteome</keyword>
<dbReference type="InterPro" id="IPR011990">
    <property type="entry name" value="TPR-like_helical_dom_sf"/>
</dbReference>
<evidence type="ECO:0000313" key="2">
    <source>
        <dbReference type="Proteomes" id="UP001202281"/>
    </source>
</evidence>
<proteinExistence type="predicted"/>
<evidence type="ECO:0008006" key="3">
    <source>
        <dbReference type="Google" id="ProtNLM"/>
    </source>
</evidence>
<dbReference type="Pfam" id="PF20308">
    <property type="entry name" value="TPR-S"/>
    <property type="match status" value="1"/>
</dbReference>